<dbReference type="SMART" id="SM00355">
    <property type="entry name" value="ZnF_C2H2"/>
    <property type="match status" value="2"/>
</dbReference>
<evidence type="ECO:0000313" key="2">
    <source>
        <dbReference type="EMBL" id="CAF0880814.1"/>
    </source>
</evidence>
<organism evidence="2 3">
    <name type="scientific">Brachionus calyciflorus</name>
    <dbReference type="NCBI Taxonomy" id="104777"/>
    <lineage>
        <taxon>Eukaryota</taxon>
        <taxon>Metazoa</taxon>
        <taxon>Spiralia</taxon>
        <taxon>Gnathifera</taxon>
        <taxon>Rotifera</taxon>
        <taxon>Eurotatoria</taxon>
        <taxon>Monogononta</taxon>
        <taxon>Pseudotrocha</taxon>
        <taxon>Ploima</taxon>
        <taxon>Brachionidae</taxon>
        <taxon>Brachionus</taxon>
    </lineage>
</organism>
<dbReference type="InterPro" id="IPR013087">
    <property type="entry name" value="Znf_C2H2_type"/>
</dbReference>
<protein>
    <recommendedName>
        <fullName evidence="1">C2H2-type domain-containing protein</fullName>
    </recommendedName>
</protein>
<dbReference type="InterPro" id="IPR003604">
    <property type="entry name" value="Matrin/U1-like-C_Znf_C2H2"/>
</dbReference>
<name>A0A813Y906_9BILA</name>
<dbReference type="GO" id="GO:0008270">
    <property type="term" value="F:zinc ion binding"/>
    <property type="evidence" value="ECO:0007669"/>
    <property type="project" value="InterPro"/>
</dbReference>
<dbReference type="EMBL" id="CAJNOC010001643">
    <property type="protein sequence ID" value="CAF0880814.1"/>
    <property type="molecule type" value="Genomic_DNA"/>
</dbReference>
<sequence>MQITERRNDEVKTKNYRVKNSEWHCNVCDVFCNSQAQFEVHLMSQKHKLAENNVFSANENSYTLNTDDQVNKNFDENNNLEEKPKIDIHDFALSEKYKVNAQKYLIPESKRVGKFEKFGFYCEKCNAYMTGQIQLVMHVKGAKHQFYCPNEIPDYKPSKIYSPGYKPSRFNQRPSLPEPIGCPKSLQTNIPKKNTQMPCSTPVKTDQVNGTYMEYYIKNQNLIQNQYYPRYLATNYSNSFSSSYQTPVFNQYNQSQIYNTSPTNQTTNQPNGSYFGPFINNTSPPNLIPNYQITQSFRFIPNQSSLIMVKNDNLSDSNSKPSSYSSDNCLNRSFEKNYPAYNGFDSPVFNLQANYSNGMPNHQSPQLYYQQPKNHGFMYNSAENSTVSTSPQVNLAYYQNYSIIS</sequence>
<reference evidence="2" key="1">
    <citation type="submission" date="2021-02" db="EMBL/GenBank/DDBJ databases">
        <authorList>
            <person name="Nowell W R."/>
        </authorList>
    </citation>
    <scope>NUCLEOTIDE SEQUENCE</scope>
    <source>
        <strain evidence="2">Ploen Becks lab</strain>
    </source>
</reference>
<dbReference type="Gene3D" id="3.30.160.60">
    <property type="entry name" value="Classic Zinc Finger"/>
    <property type="match status" value="1"/>
</dbReference>
<evidence type="ECO:0000313" key="3">
    <source>
        <dbReference type="Proteomes" id="UP000663879"/>
    </source>
</evidence>
<dbReference type="GO" id="GO:0003676">
    <property type="term" value="F:nucleic acid binding"/>
    <property type="evidence" value="ECO:0007669"/>
    <property type="project" value="InterPro"/>
</dbReference>
<proteinExistence type="predicted"/>
<dbReference type="SUPFAM" id="SSF57667">
    <property type="entry name" value="beta-beta-alpha zinc fingers"/>
    <property type="match status" value="2"/>
</dbReference>
<keyword evidence="3" id="KW-1185">Reference proteome</keyword>
<dbReference type="SMART" id="SM00451">
    <property type="entry name" value="ZnF_U1"/>
    <property type="match status" value="2"/>
</dbReference>
<feature type="domain" description="C2H2-type" evidence="1">
    <location>
        <begin position="122"/>
        <end position="144"/>
    </location>
</feature>
<dbReference type="PROSITE" id="PS00028">
    <property type="entry name" value="ZINC_FINGER_C2H2_1"/>
    <property type="match status" value="1"/>
</dbReference>
<gene>
    <name evidence="2" type="ORF">OXX778_LOCUS10404</name>
</gene>
<dbReference type="Pfam" id="PF12874">
    <property type="entry name" value="zf-met"/>
    <property type="match status" value="2"/>
</dbReference>
<comment type="caution">
    <text evidence="2">The sequence shown here is derived from an EMBL/GenBank/DDBJ whole genome shotgun (WGS) entry which is preliminary data.</text>
</comment>
<dbReference type="OrthoDB" id="434647at2759"/>
<dbReference type="AlphaFoldDB" id="A0A813Y906"/>
<dbReference type="Proteomes" id="UP000663879">
    <property type="component" value="Unassembled WGS sequence"/>
</dbReference>
<dbReference type="InterPro" id="IPR036236">
    <property type="entry name" value="Znf_C2H2_sf"/>
</dbReference>
<evidence type="ECO:0000259" key="1">
    <source>
        <dbReference type="PROSITE" id="PS00028"/>
    </source>
</evidence>
<accession>A0A813Y906</accession>